<feature type="compositionally biased region" description="Polar residues" evidence="6">
    <location>
        <begin position="206"/>
        <end position="217"/>
    </location>
</feature>
<dbReference type="Pfam" id="PF02234">
    <property type="entry name" value="CDI"/>
    <property type="match status" value="1"/>
</dbReference>
<evidence type="ECO:0000313" key="9">
    <source>
        <dbReference type="Ensembl" id="ENSCMIP00000018051.1"/>
    </source>
</evidence>
<feature type="transmembrane region" description="Helical" evidence="7">
    <location>
        <begin position="403"/>
        <end position="427"/>
    </location>
</feature>
<keyword evidence="4" id="KW-0539">Nucleus</keyword>
<dbReference type="GO" id="GO:0005634">
    <property type="term" value="C:nucleus"/>
    <property type="evidence" value="ECO:0007669"/>
    <property type="project" value="UniProtKB-SubCell"/>
</dbReference>
<dbReference type="PANTHER" id="PTHR10265">
    <property type="entry name" value="CYCLIN-DEPENDENT KINASE INHIBITOR 1"/>
    <property type="match status" value="1"/>
</dbReference>
<proteinExistence type="inferred from homology"/>
<comment type="subcellular location">
    <subcellularLocation>
        <location evidence="1">Nucleus</location>
    </subcellularLocation>
</comment>
<dbReference type="InterPro" id="IPR003175">
    <property type="entry name" value="CDI_dom"/>
</dbReference>
<dbReference type="InterPro" id="IPR044898">
    <property type="entry name" value="CDI_dom_sf"/>
</dbReference>
<dbReference type="GO" id="GO:0004861">
    <property type="term" value="F:cyclin-dependent protein serine/threonine kinase inhibitor activity"/>
    <property type="evidence" value="ECO:0007669"/>
    <property type="project" value="InterPro"/>
</dbReference>
<accession>A0A4W3HPL8</accession>
<evidence type="ECO:0000256" key="6">
    <source>
        <dbReference type="SAM" id="MobiDB-lite"/>
    </source>
</evidence>
<feature type="compositionally biased region" description="Low complexity" evidence="6">
    <location>
        <begin position="92"/>
        <end position="108"/>
    </location>
</feature>
<evidence type="ECO:0000256" key="1">
    <source>
        <dbReference type="ARBA" id="ARBA00004123"/>
    </source>
</evidence>
<evidence type="ECO:0000256" key="3">
    <source>
        <dbReference type="ARBA" id="ARBA00023013"/>
    </source>
</evidence>
<keyword evidence="7" id="KW-0472">Membrane</keyword>
<reference evidence="9" key="5">
    <citation type="submission" date="2025-09" db="UniProtKB">
        <authorList>
            <consortium name="Ensembl"/>
        </authorList>
    </citation>
    <scope>IDENTIFICATION</scope>
</reference>
<dbReference type="AlphaFoldDB" id="A0A4W3HPL8"/>
<feature type="domain" description="Cyclin-dependent kinase inhibitor" evidence="8">
    <location>
        <begin position="114"/>
        <end position="161"/>
    </location>
</feature>
<keyword evidence="7" id="KW-1133">Transmembrane helix</keyword>
<reference evidence="10" key="3">
    <citation type="journal article" date="2014" name="Nature">
        <title>Elephant shark genome provides unique insights into gnathostome evolution.</title>
        <authorList>
            <consortium name="International Elephant Shark Genome Sequencing Consortium"/>
            <person name="Venkatesh B."/>
            <person name="Lee A.P."/>
            <person name="Ravi V."/>
            <person name="Maurya A.K."/>
            <person name="Lian M.M."/>
            <person name="Swann J.B."/>
            <person name="Ohta Y."/>
            <person name="Flajnik M.F."/>
            <person name="Sutoh Y."/>
            <person name="Kasahara M."/>
            <person name="Hoon S."/>
            <person name="Gangu V."/>
            <person name="Roy S.W."/>
            <person name="Irimia M."/>
            <person name="Korzh V."/>
            <person name="Kondrychyn I."/>
            <person name="Lim Z.W."/>
            <person name="Tay B.H."/>
            <person name="Tohari S."/>
            <person name="Kong K.W."/>
            <person name="Ho S."/>
            <person name="Lorente-Galdos B."/>
            <person name="Quilez J."/>
            <person name="Marques-Bonet T."/>
            <person name="Raney B.J."/>
            <person name="Ingham P.W."/>
            <person name="Tay A."/>
            <person name="Hillier L.W."/>
            <person name="Minx P."/>
            <person name="Boehm T."/>
            <person name="Wilson R.K."/>
            <person name="Brenner S."/>
            <person name="Warren W.C."/>
        </authorList>
    </citation>
    <scope>NUCLEOTIDE SEQUENCE [LARGE SCALE GENOMIC DNA]</scope>
</reference>
<protein>
    <recommendedName>
        <fullName evidence="8">Cyclin-dependent kinase inhibitor domain-containing protein</fullName>
    </recommendedName>
</protein>
<comment type="similarity">
    <text evidence="2">Belongs to the CDI family.</text>
</comment>
<keyword evidence="7" id="KW-0812">Transmembrane</keyword>
<dbReference type="InParanoid" id="A0A4W3HPL8"/>
<evidence type="ECO:0000256" key="4">
    <source>
        <dbReference type="ARBA" id="ARBA00023242"/>
    </source>
</evidence>
<feature type="transmembrane region" description="Helical" evidence="7">
    <location>
        <begin position="320"/>
        <end position="339"/>
    </location>
</feature>
<evidence type="ECO:0000256" key="7">
    <source>
        <dbReference type="SAM" id="Phobius"/>
    </source>
</evidence>
<sequence>MLESGFCIGCFFFCNPPQKKISLAICFFCVCIIFLSLVLTGARACGCPPLSLSLSAVLRRLFAIATVPPKTRPTLPPPLMSSVEPLPGASGPERTAAARTRAQPPGRTAAVCRSLFGPIDHDELRREMSRRLRECGDRDRRRWNFDFQTETPLEGEFEWESSSARESPGFYRETVQGRGKGRPPAPQAVCPPQAAAGETPGRLHSQENNQENRSVNVHPSGRANKHSASRRPGTGTANNNNNTHITGQGRRHNTHRLSVCVSAPLSLSVCRHTHCLSLSVCVSAPLSLSGCLSLPLRLSVCCVSVCVSLWLSVWLCPSGCLSGCVPLAVCLAVSLWLSVWLCPSGCLSGCVPLAVCLAVSLWLSVWLCPSGCLSGCVPLAVCLAVSSGCLSGCVLWLSVWLCPLAVCLAVSSGCLSGCVPLAGWLAVSVRPSGWLAGCLCASLWLAGWLSLCVPLAGWLAVSVPLW</sequence>
<reference evidence="9" key="4">
    <citation type="submission" date="2025-08" db="UniProtKB">
        <authorList>
            <consortium name="Ensembl"/>
        </authorList>
    </citation>
    <scope>IDENTIFICATION</scope>
</reference>
<dbReference type="GeneTree" id="ENSGT00940000162677"/>
<feature type="transmembrane region" description="Helical" evidence="7">
    <location>
        <begin position="21"/>
        <end position="42"/>
    </location>
</feature>
<keyword evidence="3" id="KW-0649">Protein kinase inhibitor</keyword>
<dbReference type="PANTHER" id="PTHR10265:SF44">
    <property type="entry name" value="CYCLIN-DEPENDENT KINASE INHIBITOR 1C"/>
    <property type="match status" value="1"/>
</dbReference>
<evidence type="ECO:0000256" key="2">
    <source>
        <dbReference type="ARBA" id="ARBA00006726"/>
    </source>
</evidence>
<feature type="region of interest" description="Disordered" evidence="6">
    <location>
        <begin position="86"/>
        <end position="108"/>
    </location>
</feature>
<dbReference type="Gene3D" id="4.10.365.10">
    <property type="entry name" value="p27"/>
    <property type="match status" value="1"/>
</dbReference>
<feature type="transmembrane region" description="Helical" evidence="7">
    <location>
        <begin position="434"/>
        <end position="461"/>
    </location>
</feature>
<feature type="region of interest" description="Disordered" evidence="6">
    <location>
        <begin position="173"/>
        <end position="250"/>
    </location>
</feature>
<reference evidence="10" key="2">
    <citation type="journal article" date="2007" name="PLoS Biol.">
        <title>Survey sequencing and comparative analysis of the elephant shark (Callorhinchus milii) genome.</title>
        <authorList>
            <person name="Venkatesh B."/>
            <person name="Kirkness E.F."/>
            <person name="Loh Y.H."/>
            <person name="Halpern A.L."/>
            <person name="Lee A.P."/>
            <person name="Johnson J."/>
            <person name="Dandona N."/>
            <person name="Viswanathan L.D."/>
            <person name="Tay A."/>
            <person name="Venter J.C."/>
            <person name="Strausberg R.L."/>
            <person name="Brenner S."/>
        </authorList>
    </citation>
    <scope>NUCLEOTIDE SEQUENCE [LARGE SCALE GENOMIC DNA]</scope>
</reference>
<dbReference type="STRING" id="7868.ENSCMIP00000018051"/>
<name>A0A4W3HPL8_CALMI</name>
<dbReference type="Proteomes" id="UP000314986">
    <property type="component" value="Unassembled WGS sequence"/>
</dbReference>
<feature type="transmembrane region" description="Helical" evidence="7">
    <location>
        <begin position="351"/>
        <end position="369"/>
    </location>
</feature>
<keyword evidence="5" id="KW-0131">Cell cycle</keyword>
<organism evidence="9 10">
    <name type="scientific">Callorhinchus milii</name>
    <name type="common">Ghost shark</name>
    <dbReference type="NCBI Taxonomy" id="7868"/>
    <lineage>
        <taxon>Eukaryota</taxon>
        <taxon>Metazoa</taxon>
        <taxon>Chordata</taxon>
        <taxon>Craniata</taxon>
        <taxon>Vertebrata</taxon>
        <taxon>Chondrichthyes</taxon>
        <taxon>Holocephali</taxon>
        <taxon>Chimaeriformes</taxon>
        <taxon>Callorhinchidae</taxon>
        <taxon>Callorhinchus</taxon>
    </lineage>
</organism>
<feature type="compositionally biased region" description="Low complexity" evidence="6">
    <location>
        <begin position="233"/>
        <end position="248"/>
    </location>
</feature>
<evidence type="ECO:0000259" key="8">
    <source>
        <dbReference type="Pfam" id="PF02234"/>
    </source>
</evidence>
<reference evidence="10" key="1">
    <citation type="journal article" date="2006" name="Science">
        <title>Ancient noncoding elements conserved in the human genome.</title>
        <authorList>
            <person name="Venkatesh B."/>
            <person name="Kirkness E.F."/>
            <person name="Loh Y.H."/>
            <person name="Halpern A.L."/>
            <person name="Lee A.P."/>
            <person name="Johnson J."/>
            <person name="Dandona N."/>
            <person name="Viswanathan L.D."/>
            <person name="Tay A."/>
            <person name="Venter J.C."/>
            <person name="Strausberg R.L."/>
            <person name="Brenner S."/>
        </authorList>
    </citation>
    <scope>NUCLEOTIDE SEQUENCE [LARGE SCALE GENOMIC DNA]</scope>
</reference>
<keyword evidence="10" id="KW-1185">Reference proteome</keyword>
<dbReference type="GO" id="GO:0045930">
    <property type="term" value="P:negative regulation of mitotic cell cycle"/>
    <property type="evidence" value="ECO:0007669"/>
    <property type="project" value="TreeGrafter"/>
</dbReference>
<evidence type="ECO:0000313" key="10">
    <source>
        <dbReference type="Proteomes" id="UP000314986"/>
    </source>
</evidence>
<evidence type="ECO:0000256" key="5">
    <source>
        <dbReference type="ARBA" id="ARBA00023306"/>
    </source>
</evidence>
<feature type="transmembrane region" description="Helical" evidence="7">
    <location>
        <begin position="376"/>
        <end position="397"/>
    </location>
</feature>
<dbReference type="Ensembl" id="ENSCMIT00000018394.1">
    <property type="protein sequence ID" value="ENSCMIP00000018051.1"/>
    <property type="gene ID" value="ENSCMIG00000008535.1"/>
</dbReference>
<feature type="compositionally biased region" description="Low complexity" evidence="6">
    <location>
        <begin position="187"/>
        <end position="196"/>
    </location>
</feature>